<evidence type="ECO:0000256" key="1">
    <source>
        <dbReference type="SAM" id="Phobius"/>
    </source>
</evidence>
<gene>
    <name evidence="2" type="ORF">LOC68_27530</name>
</gene>
<proteinExistence type="predicted"/>
<name>A0A9X1MV33_9BACT</name>
<keyword evidence="1" id="KW-1133">Transmembrane helix</keyword>
<dbReference type="AlphaFoldDB" id="A0A9X1MV33"/>
<feature type="transmembrane region" description="Helical" evidence="1">
    <location>
        <begin position="15"/>
        <end position="33"/>
    </location>
</feature>
<comment type="caution">
    <text evidence="2">The sequence shown here is derived from an EMBL/GenBank/DDBJ whole genome shotgun (WGS) entry which is preliminary data.</text>
</comment>
<protein>
    <recommendedName>
        <fullName evidence="4">DUF1232 domain-containing protein</fullName>
    </recommendedName>
</protein>
<keyword evidence="1" id="KW-0472">Membrane</keyword>
<keyword evidence="3" id="KW-1185">Reference proteome</keyword>
<organism evidence="2 3">
    <name type="scientific">Blastopirellula sediminis</name>
    <dbReference type="NCBI Taxonomy" id="2894196"/>
    <lineage>
        <taxon>Bacteria</taxon>
        <taxon>Pseudomonadati</taxon>
        <taxon>Planctomycetota</taxon>
        <taxon>Planctomycetia</taxon>
        <taxon>Pirellulales</taxon>
        <taxon>Pirellulaceae</taxon>
        <taxon>Blastopirellula</taxon>
    </lineage>
</organism>
<evidence type="ECO:0000313" key="3">
    <source>
        <dbReference type="Proteomes" id="UP001139103"/>
    </source>
</evidence>
<dbReference type="EMBL" id="JAJKFT010000010">
    <property type="protein sequence ID" value="MCC9632164.1"/>
    <property type="molecule type" value="Genomic_DNA"/>
</dbReference>
<keyword evidence="1" id="KW-0812">Transmembrane</keyword>
<dbReference type="RefSeq" id="WP_230225020.1">
    <property type="nucleotide sequence ID" value="NZ_JAJKFT010000010.1"/>
</dbReference>
<dbReference type="Proteomes" id="UP001139103">
    <property type="component" value="Unassembled WGS sequence"/>
</dbReference>
<evidence type="ECO:0008006" key="4">
    <source>
        <dbReference type="Google" id="ProtNLM"/>
    </source>
</evidence>
<evidence type="ECO:0000313" key="2">
    <source>
        <dbReference type="EMBL" id="MCC9632164.1"/>
    </source>
</evidence>
<reference evidence="2" key="1">
    <citation type="submission" date="2021-11" db="EMBL/GenBank/DDBJ databases">
        <title>Genome sequence.</title>
        <authorList>
            <person name="Sun Q."/>
        </authorList>
    </citation>
    <scope>NUCLEOTIDE SEQUENCE</scope>
    <source>
        <strain evidence="2">JC732</strain>
    </source>
</reference>
<sequence length="93" mass="9927">MDAEPNPEASEKPGWPSAILAMVGVVVSLTYLANLTAGIIEIPDNLPIVGNMDEVFFSGVLFASLARLGINLPVGQRRVLIPVEPKRSDGNQK</sequence>
<accession>A0A9X1MV33</accession>